<dbReference type="EMBL" id="LROM01000071">
    <property type="protein sequence ID" value="OFA03861.1"/>
    <property type="molecule type" value="Genomic_DNA"/>
</dbReference>
<evidence type="ECO:0000259" key="5">
    <source>
        <dbReference type="PROSITE" id="PS50931"/>
    </source>
</evidence>
<dbReference type="Gene3D" id="1.10.10.10">
    <property type="entry name" value="Winged helix-like DNA-binding domain superfamily/Winged helix DNA-binding domain"/>
    <property type="match status" value="1"/>
</dbReference>
<dbReference type="GO" id="GO:0043565">
    <property type="term" value="F:sequence-specific DNA binding"/>
    <property type="evidence" value="ECO:0007669"/>
    <property type="project" value="TreeGrafter"/>
</dbReference>
<proteinExistence type="inferred from homology"/>
<dbReference type="GO" id="GO:0006351">
    <property type="term" value="P:DNA-templated transcription"/>
    <property type="evidence" value="ECO:0007669"/>
    <property type="project" value="TreeGrafter"/>
</dbReference>
<dbReference type="AlphaFoldDB" id="A0A1E7WVL2"/>
<dbReference type="InterPro" id="IPR000847">
    <property type="entry name" value="LysR_HTH_N"/>
</dbReference>
<dbReference type="Gene3D" id="3.40.190.290">
    <property type="match status" value="1"/>
</dbReference>
<keyword evidence="7" id="KW-1185">Reference proteome</keyword>
<dbReference type="RefSeq" id="WP_229255292.1">
    <property type="nucleotide sequence ID" value="NZ_LROM01000071.1"/>
</dbReference>
<evidence type="ECO:0000256" key="3">
    <source>
        <dbReference type="ARBA" id="ARBA00023125"/>
    </source>
</evidence>
<evidence type="ECO:0000313" key="6">
    <source>
        <dbReference type="EMBL" id="OFA03861.1"/>
    </source>
</evidence>
<keyword evidence="2" id="KW-0805">Transcription regulation</keyword>
<dbReference type="InterPro" id="IPR058163">
    <property type="entry name" value="LysR-type_TF_proteobact-type"/>
</dbReference>
<dbReference type="Pfam" id="PF03466">
    <property type="entry name" value="LysR_substrate"/>
    <property type="match status" value="1"/>
</dbReference>
<evidence type="ECO:0000256" key="1">
    <source>
        <dbReference type="ARBA" id="ARBA00009437"/>
    </source>
</evidence>
<dbReference type="PROSITE" id="PS50931">
    <property type="entry name" value="HTH_LYSR"/>
    <property type="match status" value="1"/>
</dbReference>
<dbReference type="PATRIC" id="fig|762836.4.peg.1747"/>
<keyword evidence="4" id="KW-0804">Transcription</keyword>
<evidence type="ECO:0000256" key="2">
    <source>
        <dbReference type="ARBA" id="ARBA00023015"/>
    </source>
</evidence>
<name>A0A1E7WVL2_9BURK</name>
<dbReference type="CDD" id="cd08422">
    <property type="entry name" value="PBP2_CrgA_like"/>
    <property type="match status" value="1"/>
</dbReference>
<gene>
    <name evidence="6" type="primary">dmlR_8</name>
    <name evidence="6" type="ORF">DUPY_16760</name>
</gene>
<dbReference type="Pfam" id="PF00126">
    <property type="entry name" value="HTH_1"/>
    <property type="match status" value="1"/>
</dbReference>
<dbReference type="InterPro" id="IPR005119">
    <property type="entry name" value="LysR_subst-bd"/>
</dbReference>
<dbReference type="FunFam" id="1.10.10.10:FF:000001">
    <property type="entry name" value="LysR family transcriptional regulator"/>
    <property type="match status" value="1"/>
</dbReference>
<protein>
    <submittedName>
        <fullName evidence="6">HTH-type transcriptional regulator DmlR</fullName>
    </submittedName>
</protein>
<evidence type="ECO:0000313" key="7">
    <source>
        <dbReference type="Proteomes" id="UP000175989"/>
    </source>
</evidence>
<comment type="caution">
    <text evidence="6">The sequence shown here is derived from an EMBL/GenBank/DDBJ whole genome shotgun (WGS) entry which is preliminary data.</text>
</comment>
<feature type="domain" description="HTH lysR-type" evidence="5">
    <location>
        <begin position="1"/>
        <end position="57"/>
    </location>
</feature>
<reference evidence="7" key="1">
    <citation type="journal article" date="2016" name="Front. Microbiol.">
        <title>Molecular Keys to the Janthinobacterium and Duganella spp. Interaction with the Plant Pathogen Fusarium graminearum.</title>
        <authorList>
            <person name="Haack F.S."/>
            <person name="Poehlein A."/>
            <person name="Kroger C."/>
            <person name="Voigt C.A."/>
            <person name="Piepenbring M."/>
            <person name="Bode H.B."/>
            <person name="Daniel R."/>
            <person name="Schafer W."/>
            <person name="Streit W.R."/>
        </authorList>
    </citation>
    <scope>NUCLEOTIDE SEQUENCE [LARGE SCALE GENOMIC DNA]</scope>
    <source>
        <strain evidence="7">T54</strain>
    </source>
</reference>
<dbReference type="InterPro" id="IPR036390">
    <property type="entry name" value="WH_DNA-bd_sf"/>
</dbReference>
<accession>A0A1E7WVL2</accession>
<evidence type="ECO:0000256" key="4">
    <source>
        <dbReference type="ARBA" id="ARBA00023163"/>
    </source>
</evidence>
<comment type="similarity">
    <text evidence="1">Belongs to the LysR transcriptional regulatory family.</text>
</comment>
<dbReference type="PANTHER" id="PTHR30537:SF5">
    <property type="entry name" value="HTH-TYPE TRANSCRIPTIONAL ACTIVATOR TTDR-RELATED"/>
    <property type="match status" value="1"/>
</dbReference>
<dbReference type="SUPFAM" id="SSF46785">
    <property type="entry name" value="Winged helix' DNA-binding domain"/>
    <property type="match status" value="1"/>
</dbReference>
<sequence length="321" mass="34677">MIDTLHCLLAVVEHRSLSRAATQLEMSISSVSRKLDALEAQLGARLLVRGARQVALTDAGERFLPRARNMLAELAEGMAAVQELDQEPRGVLTMTVPAGFARMHMAPAIAGFLARYPALEVQMLVGDSVVDLSEQRVDVAIRAGVPPSGELVATRLAPQHRVVSASPAYLECHGWPATPADLVQHQCLSMVGKSPRAWWRFDGINHNQPLPVKSAFRCDDTDTLMQAAVAGAGIIHLANWMVSDAIVAGTLVPVFPMAPVARSTAARHDPTESAIHAVHMPGRSNHAKTQLLINHLKGFFGDPPYWDIAMERAGAAERRAP</sequence>
<keyword evidence="3" id="KW-0238">DNA-binding</keyword>
<organism evidence="6 7">
    <name type="scientific">Duganella phyllosphaerae</name>
    <dbReference type="NCBI Taxonomy" id="762836"/>
    <lineage>
        <taxon>Bacteria</taxon>
        <taxon>Pseudomonadati</taxon>
        <taxon>Pseudomonadota</taxon>
        <taxon>Betaproteobacteria</taxon>
        <taxon>Burkholderiales</taxon>
        <taxon>Oxalobacteraceae</taxon>
        <taxon>Telluria group</taxon>
        <taxon>Duganella</taxon>
    </lineage>
</organism>
<dbReference type="Proteomes" id="UP000175989">
    <property type="component" value="Unassembled WGS sequence"/>
</dbReference>
<dbReference type="GO" id="GO:0003700">
    <property type="term" value="F:DNA-binding transcription factor activity"/>
    <property type="evidence" value="ECO:0007669"/>
    <property type="project" value="InterPro"/>
</dbReference>
<dbReference type="PANTHER" id="PTHR30537">
    <property type="entry name" value="HTH-TYPE TRANSCRIPTIONAL REGULATOR"/>
    <property type="match status" value="1"/>
</dbReference>
<dbReference type="InterPro" id="IPR036388">
    <property type="entry name" value="WH-like_DNA-bd_sf"/>
</dbReference>
<dbReference type="SUPFAM" id="SSF53850">
    <property type="entry name" value="Periplasmic binding protein-like II"/>
    <property type="match status" value="1"/>
</dbReference>